<dbReference type="InterPro" id="IPR036390">
    <property type="entry name" value="WH_DNA-bd_sf"/>
</dbReference>
<keyword evidence="4" id="KW-0805">Transcription regulation</keyword>
<dbReference type="InterPro" id="IPR035979">
    <property type="entry name" value="RBD_domain_sf"/>
</dbReference>
<dbReference type="PROSITE" id="PS51939">
    <property type="entry name" value="XRRM"/>
    <property type="match status" value="1"/>
</dbReference>
<evidence type="ECO:0000256" key="7">
    <source>
        <dbReference type="PROSITE-ProRule" id="PRU00332"/>
    </source>
</evidence>
<evidence type="ECO:0000259" key="9">
    <source>
        <dbReference type="PROSITE" id="PS50102"/>
    </source>
</evidence>
<dbReference type="PRINTS" id="PR00302">
    <property type="entry name" value="LUPUSLA"/>
</dbReference>
<feature type="domain" description="HTH La-type RNA-binding" evidence="10">
    <location>
        <begin position="46"/>
        <end position="136"/>
    </location>
</feature>
<dbReference type="GO" id="GO:1990904">
    <property type="term" value="C:ribonucleoprotein complex"/>
    <property type="evidence" value="ECO:0007669"/>
    <property type="project" value="UniProtKB-UniRule"/>
</dbReference>
<evidence type="ECO:0000256" key="8">
    <source>
        <dbReference type="SAM" id="MobiDB-lite"/>
    </source>
</evidence>
<dbReference type="GO" id="GO:0003723">
    <property type="term" value="F:RNA binding"/>
    <property type="evidence" value="ECO:0007669"/>
    <property type="project" value="UniProtKB-UniRule"/>
</dbReference>
<dbReference type="Gene3D" id="3.30.70.330">
    <property type="match status" value="2"/>
</dbReference>
<feature type="compositionally biased region" description="Basic residues" evidence="8">
    <location>
        <begin position="393"/>
        <end position="403"/>
    </location>
</feature>
<organism evidence="12 13">
    <name type="scientific">Habropoda laboriosa</name>
    <dbReference type="NCBI Taxonomy" id="597456"/>
    <lineage>
        <taxon>Eukaryota</taxon>
        <taxon>Metazoa</taxon>
        <taxon>Ecdysozoa</taxon>
        <taxon>Arthropoda</taxon>
        <taxon>Hexapoda</taxon>
        <taxon>Insecta</taxon>
        <taxon>Pterygota</taxon>
        <taxon>Neoptera</taxon>
        <taxon>Endopterygota</taxon>
        <taxon>Hymenoptera</taxon>
        <taxon>Apocrita</taxon>
        <taxon>Aculeata</taxon>
        <taxon>Apoidea</taxon>
        <taxon>Anthophila</taxon>
        <taxon>Apidae</taxon>
        <taxon>Habropoda</taxon>
    </lineage>
</organism>
<dbReference type="AlphaFoldDB" id="A0A0L7QQJ3"/>
<comment type="subcellular location">
    <subcellularLocation>
        <location evidence="1">Nucleus</location>
    </subcellularLocation>
</comment>
<dbReference type="PROSITE" id="PS50102">
    <property type="entry name" value="RRM"/>
    <property type="match status" value="1"/>
</dbReference>
<dbReference type="SMART" id="SM00715">
    <property type="entry name" value="LA"/>
    <property type="match status" value="1"/>
</dbReference>
<keyword evidence="13" id="KW-1185">Reference proteome</keyword>
<dbReference type="Pfam" id="PF05383">
    <property type="entry name" value="La"/>
    <property type="match status" value="1"/>
</dbReference>
<dbReference type="InterPro" id="IPR014886">
    <property type="entry name" value="La_xRRM"/>
</dbReference>
<dbReference type="Pfam" id="PF00076">
    <property type="entry name" value="RRM_1"/>
    <property type="match status" value="1"/>
</dbReference>
<evidence type="ECO:0000256" key="5">
    <source>
        <dbReference type="ARBA" id="ARBA00023163"/>
    </source>
</evidence>
<evidence type="ECO:0000256" key="6">
    <source>
        <dbReference type="ARBA" id="ARBA00023242"/>
    </source>
</evidence>
<dbReference type="PANTHER" id="PTHR22792">
    <property type="entry name" value="LUPUS LA PROTEIN-RELATED"/>
    <property type="match status" value="1"/>
</dbReference>
<keyword evidence="5" id="KW-0804">Transcription</keyword>
<feature type="domain" description="RRM" evidence="9">
    <location>
        <begin position="140"/>
        <end position="265"/>
    </location>
</feature>
<dbReference type="Proteomes" id="UP000053825">
    <property type="component" value="Unassembled WGS sequence"/>
</dbReference>
<feature type="domain" description="XRRM" evidence="11">
    <location>
        <begin position="478"/>
        <end position="557"/>
    </location>
</feature>
<dbReference type="InterPro" id="IPR002344">
    <property type="entry name" value="Lupus_La"/>
</dbReference>
<evidence type="ECO:0000259" key="10">
    <source>
        <dbReference type="PROSITE" id="PS50961"/>
    </source>
</evidence>
<feature type="region of interest" description="Disordered" evidence="8">
    <location>
        <begin position="244"/>
        <end position="311"/>
    </location>
</feature>
<evidence type="ECO:0000256" key="4">
    <source>
        <dbReference type="ARBA" id="ARBA00023015"/>
    </source>
</evidence>
<keyword evidence="6" id="KW-0539">Nucleus</keyword>
<evidence type="ECO:0000313" key="12">
    <source>
        <dbReference type="EMBL" id="KOC60892.1"/>
    </source>
</evidence>
<evidence type="ECO:0000256" key="1">
    <source>
        <dbReference type="ARBA" id="ARBA00004123"/>
    </source>
</evidence>
<dbReference type="SUPFAM" id="SSF54928">
    <property type="entry name" value="RNA-binding domain, RBD"/>
    <property type="match status" value="1"/>
</dbReference>
<accession>A0A0L7QQJ3</accession>
<dbReference type="SUPFAM" id="SSF46785">
    <property type="entry name" value="Winged helix' DNA-binding domain"/>
    <property type="match status" value="1"/>
</dbReference>
<dbReference type="SMART" id="SM00360">
    <property type="entry name" value="RRM"/>
    <property type="match status" value="1"/>
</dbReference>
<dbReference type="InterPro" id="IPR012677">
    <property type="entry name" value="Nucleotide-bd_a/b_plait_sf"/>
</dbReference>
<dbReference type="InterPro" id="IPR000504">
    <property type="entry name" value="RRM_dom"/>
</dbReference>
<evidence type="ECO:0000256" key="3">
    <source>
        <dbReference type="ARBA" id="ARBA00022884"/>
    </source>
</evidence>
<evidence type="ECO:0000256" key="2">
    <source>
        <dbReference type="ARBA" id="ARBA00008680"/>
    </source>
</evidence>
<keyword evidence="3 7" id="KW-0694">RNA-binding</keyword>
<protein>
    <submittedName>
        <fullName evidence="12">La-related protein 7</fullName>
    </submittedName>
</protein>
<feature type="region of interest" description="Disordered" evidence="8">
    <location>
        <begin position="379"/>
        <end position="403"/>
    </location>
</feature>
<proteinExistence type="inferred from homology"/>
<dbReference type="PANTHER" id="PTHR22792:SF62">
    <property type="entry name" value="LA-RELATED PROTEIN 7"/>
    <property type="match status" value="1"/>
</dbReference>
<dbReference type="STRING" id="597456.A0A0L7QQJ3"/>
<dbReference type="GO" id="GO:0006396">
    <property type="term" value="P:RNA processing"/>
    <property type="evidence" value="ECO:0007669"/>
    <property type="project" value="InterPro"/>
</dbReference>
<comment type="similarity">
    <text evidence="2">Belongs to the LARP7 family.</text>
</comment>
<dbReference type="InterPro" id="IPR006630">
    <property type="entry name" value="La_HTH"/>
</dbReference>
<dbReference type="GO" id="GO:0005634">
    <property type="term" value="C:nucleus"/>
    <property type="evidence" value="ECO:0007669"/>
    <property type="project" value="UniProtKB-SubCell"/>
</dbReference>
<reference evidence="12 13" key="1">
    <citation type="submission" date="2015-07" db="EMBL/GenBank/DDBJ databases">
        <title>The genome of Habropoda laboriosa.</title>
        <authorList>
            <person name="Pan H."/>
            <person name="Kapheim K."/>
        </authorList>
    </citation>
    <scope>NUCLEOTIDE SEQUENCE [LARGE SCALE GENOMIC DNA]</scope>
    <source>
        <strain evidence="12">0110345459</strain>
    </source>
</reference>
<feature type="compositionally biased region" description="Basic residues" evidence="8">
    <location>
        <begin position="283"/>
        <end position="293"/>
    </location>
</feature>
<dbReference type="PROSITE" id="PS50961">
    <property type="entry name" value="HTH_LA"/>
    <property type="match status" value="1"/>
</dbReference>
<gene>
    <name evidence="12" type="ORF">WH47_05670</name>
</gene>
<dbReference type="Gene3D" id="1.10.10.10">
    <property type="entry name" value="Winged helix-like DNA-binding domain superfamily/Winged helix DNA-binding domain"/>
    <property type="match status" value="1"/>
</dbReference>
<dbReference type="CDD" id="cd07323">
    <property type="entry name" value="LAM"/>
    <property type="match status" value="1"/>
</dbReference>
<sequence length="557" mass="64533">MVMEEQESDMELDSERVPVPQVQKAVQESHLETVNNITNISRSKPRLRKKALHAAILKQMEFYFSDANLNKDRFLSNLLKEDPYVDLNVFTSFNKIKDLTTDVNRIAKALEASTMLSLSEDGLKVRRITRMVPKENIEDCTVYVQNLPPDTDHETLSSIFSEYSQVVYISIPRFQNNKKLKGFGFVEFATPEGAKKCLKAFQKKGCVLPSYTAPDELLSIATFNDAEKDITLKGKQVIANEENNYNEDTAGYEDSENVEINKNNEKNEEYVNTDNTSENHENKNKKKIKKRKHKDTESSETGEMEKPMDSELIKNKKQKFKHSDDVYNAGANSSDEKQTDISLESASKKSNKCKKSVSINEEQVAKDYDKNDQMVTDNSAILTTEEQENTNEKKKKRKNRKKRSKMEDFSYCMGLQVMAKKDWKYLRNKYLELQRSKMKQLKQHLRKTRWNQWSNYEKNKPEKEENDEKDNPTTCRFSFTPGVIVKIEMDKPCTDPKGFKIELKANSFVKYIDVEDGSCLAYIRCDTNENAQTFTQKPNEERHMTILEGKSIILYTS</sequence>
<dbReference type="EMBL" id="KQ414786">
    <property type="protein sequence ID" value="KOC60892.1"/>
    <property type="molecule type" value="Genomic_DNA"/>
</dbReference>
<dbReference type="OrthoDB" id="439993at2759"/>
<feature type="region of interest" description="Disordered" evidence="8">
    <location>
        <begin position="326"/>
        <end position="358"/>
    </location>
</feature>
<name>A0A0L7QQJ3_9HYME</name>
<dbReference type="InterPro" id="IPR036388">
    <property type="entry name" value="WH-like_DNA-bd_sf"/>
</dbReference>
<evidence type="ECO:0000259" key="11">
    <source>
        <dbReference type="PROSITE" id="PS51939"/>
    </source>
</evidence>
<evidence type="ECO:0000313" key="13">
    <source>
        <dbReference type="Proteomes" id="UP000053825"/>
    </source>
</evidence>
<dbReference type="InterPro" id="IPR045180">
    <property type="entry name" value="La_dom_prot"/>
</dbReference>